<proteinExistence type="predicted"/>
<reference evidence="3 4" key="1">
    <citation type="submission" date="2024-02" db="EMBL/GenBank/DDBJ databases">
        <title>A draft genome for the cacao thread blight pathogen Marasmius crinis-equi.</title>
        <authorList>
            <person name="Cohen S.P."/>
            <person name="Baruah I.K."/>
            <person name="Amoako-Attah I."/>
            <person name="Bukari Y."/>
            <person name="Meinhardt L.W."/>
            <person name="Bailey B.A."/>
        </authorList>
    </citation>
    <scope>NUCLEOTIDE SEQUENCE [LARGE SCALE GENOMIC DNA]</scope>
    <source>
        <strain evidence="3 4">GH-76</strain>
    </source>
</reference>
<protein>
    <submittedName>
        <fullName evidence="3">Uncharacterized protein</fullName>
    </submittedName>
</protein>
<name>A0ABR3FBD4_9AGAR</name>
<comment type="caution">
    <text evidence="3">The sequence shown here is derived from an EMBL/GenBank/DDBJ whole genome shotgun (WGS) entry which is preliminary data.</text>
</comment>
<feature type="region of interest" description="Disordered" evidence="2">
    <location>
        <begin position="1"/>
        <end position="80"/>
    </location>
</feature>
<feature type="compositionally biased region" description="Basic residues" evidence="2">
    <location>
        <begin position="22"/>
        <end position="37"/>
    </location>
</feature>
<evidence type="ECO:0000313" key="4">
    <source>
        <dbReference type="Proteomes" id="UP001465976"/>
    </source>
</evidence>
<feature type="compositionally biased region" description="Basic residues" evidence="2">
    <location>
        <begin position="309"/>
        <end position="320"/>
    </location>
</feature>
<feature type="coiled-coil region" evidence="1">
    <location>
        <begin position="222"/>
        <end position="256"/>
    </location>
</feature>
<evidence type="ECO:0000256" key="2">
    <source>
        <dbReference type="SAM" id="MobiDB-lite"/>
    </source>
</evidence>
<dbReference type="Proteomes" id="UP001465976">
    <property type="component" value="Unassembled WGS sequence"/>
</dbReference>
<keyword evidence="1" id="KW-0175">Coiled coil</keyword>
<gene>
    <name evidence="3" type="ORF">V5O48_009474</name>
</gene>
<keyword evidence="4" id="KW-1185">Reference proteome</keyword>
<sequence length="320" mass="38179">MMGPTKARKLEEQRLRQEKERAHKKKISRRNRRYRRKNKEELNQKARERMAKKRAAMSPGENEEAKARQQLYSRKSYQKRRDDILRTAEKKRHQAFIEKHGQDEFDQAYPSREVQPRYLLGLKDDPSKAEEYQKAYKRWRRFLAAEKEYEDYQRSLANHGATFFTAITMSPQSAFVMAEPEYGRLELKGVLESDWLKWDQGLSGEALKDAIRRRTTFRAETLERLSNESADISEKLRSLESQVYRIKRELEDKQRRASWMPSLLAKIPDLKRELHRSEADLDYTRLQSSMLSERILRLSRPAPPNNITRPRRRPKRSGLN</sequence>
<feature type="region of interest" description="Disordered" evidence="2">
    <location>
        <begin position="297"/>
        <end position="320"/>
    </location>
</feature>
<evidence type="ECO:0000313" key="3">
    <source>
        <dbReference type="EMBL" id="KAL0572487.1"/>
    </source>
</evidence>
<organism evidence="3 4">
    <name type="scientific">Marasmius crinis-equi</name>
    <dbReference type="NCBI Taxonomy" id="585013"/>
    <lineage>
        <taxon>Eukaryota</taxon>
        <taxon>Fungi</taxon>
        <taxon>Dikarya</taxon>
        <taxon>Basidiomycota</taxon>
        <taxon>Agaricomycotina</taxon>
        <taxon>Agaricomycetes</taxon>
        <taxon>Agaricomycetidae</taxon>
        <taxon>Agaricales</taxon>
        <taxon>Marasmiineae</taxon>
        <taxon>Marasmiaceae</taxon>
        <taxon>Marasmius</taxon>
    </lineage>
</organism>
<evidence type="ECO:0000256" key="1">
    <source>
        <dbReference type="SAM" id="Coils"/>
    </source>
</evidence>
<feature type="compositionally biased region" description="Basic and acidic residues" evidence="2">
    <location>
        <begin position="8"/>
        <end position="21"/>
    </location>
</feature>
<feature type="compositionally biased region" description="Basic and acidic residues" evidence="2">
    <location>
        <begin position="38"/>
        <end position="49"/>
    </location>
</feature>
<dbReference type="EMBL" id="JBAHYK010000624">
    <property type="protein sequence ID" value="KAL0572487.1"/>
    <property type="molecule type" value="Genomic_DNA"/>
</dbReference>
<accession>A0ABR3FBD4</accession>